<dbReference type="Proteomes" id="UP001597365">
    <property type="component" value="Unassembled WGS sequence"/>
</dbReference>
<accession>A0ABW4PNQ0</accession>
<name>A0ABW4PNQ0_9ACTN</name>
<sequence length="200" mass="20409">MTAQAPQPPMPDFPPQPEAQPDQPPAAAPAEAKRLSNKVVIGAAAAVIATIIGTGVAVVQAIGNDGSEPTATADASSAPAEDVATATANEPTPEPPVYADLTPDSFTITLRTTAKQCFGSAGCNVTVEPDLSYVGLSDDIDPDATYEITYEIKGDESGPVIGTAELSEQTTLSYTPSSLSTVSSDTELSVEITDVRTTGV</sequence>
<feature type="transmembrane region" description="Helical" evidence="2">
    <location>
        <begin position="39"/>
        <end position="62"/>
    </location>
</feature>
<proteinExistence type="predicted"/>
<evidence type="ECO:0000313" key="3">
    <source>
        <dbReference type="EMBL" id="MFD1831680.1"/>
    </source>
</evidence>
<dbReference type="RefSeq" id="WP_380901853.1">
    <property type="nucleotide sequence ID" value="NZ_JBHUFU010000011.1"/>
</dbReference>
<feature type="region of interest" description="Disordered" evidence="1">
    <location>
        <begin position="1"/>
        <end position="31"/>
    </location>
</feature>
<comment type="caution">
    <text evidence="3">The sequence shown here is derived from an EMBL/GenBank/DDBJ whole genome shotgun (WGS) entry which is preliminary data.</text>
</comment>
<feature type="compositionally biased region" description="Pro residues" evidence="1">
    <location>
        <begin position="1"/>
        <end position="27"/>
    </location>
</feature>
<keyword evidence="2" id="KW-0472">Membrane</keyword>
<feature type="region of interest" description="Disordered" evidence="1">
    <location>
        <begin position="67"/>
        <end position="99"/>
    </location>
</feature>
<feature type="compositionally biased region" description="Low complexity" evidence="1">
    <location>
        <begin position="68"/>
        <end position="91"/>
    </location>
</feature>
<gene>
    <name evidence="3" type="ORF">ACFSJS_18775</name>
</gene>
<reference evidence="4" key="1">
    <citation type="journal article" date="2019" name="Int. J. Syst. Evol. Microbiol.">
        <title>The Global Catalogue of Microorganisms (GCM) 10K type strain sequencing project: providing services to taxonomists for standard genome sequencing and annotation.</title>
        <authorList>
            <consortium name="The Broad Institute Genomics Platform"/>
            <consortium name="The Broad Institute Genome Sequencing Center for Infectious Disease"/>
            <person name="Wu L."/>
            <person name="Ma J."/>
        </authorList>
    </citation>
    <scope>NUCLEOTIDE SEQUENCE [LARGE SCALE GENOMIC DNA]</scope>
    <source>
        <strain evidence="4">CGMCC 4.7455</strain>
    </source>
</reference>
<protein>
    <submittedName>
        <fullName evidence="3">Uncharacterized protein</fullName>
    </submittedName>
</protein>
<keyword evidence="4" id="KW-1185">Reference proteome</keyword>
<keyword evidence="2" id="KW-0812">Transmembrane</keyword>
<evidence type="ECO:0000256" key="2">
    <source>
        <dbReference type="SAM" id="Phobius"/>
    </source>
</evidence>
<evidence type="ECO:0000313" key="4">
    <source>
        <dbReference type="Proteomes" id="UP001597365"/>
    </source>
</evidence>
<organism evidence="3 4">
    <name type="scientific">Streptomyces desertarenae</name>
    <dbReference type="NCBI Taxonomy" id="2666184"/>
    <lineage>
        <taxon>Bacteria</taxon>
        <taxon>Bacillati</taxon>
        <taxon>Actinomycetota</taxon>
        <taxon>Actinomycetes</taxon>
        <taxon>Kitasatosporales</taxon>
        <taxon>Streptomycetaceae</taxon>
        <taxon>Streptomyces</taxon>
    </lineage>
</organism>
<keyword evidence="2" id="KW-1133">Transmembrane helix</keyword>
<dbReference type="EMBL" id="JBHUFU010000011">
    <property type="protein sequence ID" value="MFD1831680.1"/>
    <property type="molecule type" value="Genomic_DNA"/>
</dbReference>
<evidence type="ECO:0000256" key="1">
    <source>
        <dbReference type="SAM" id="MobiDB-lite"/>
    </source>
</evidence>